<reference evidence="2 3" key="1">
    <citation type="submission" date="2024-03" db="EMBL/GenBank/DDBJ databases">
        <title>High-quality draft genome sequence of Oceanobacter sp. wDCs-4.</title>
        <authorList>
            <person name="Dong C."/>
        </authorList>
    </citation>
    <scope>NUCLEOTIDE SEQUENCE [LARGE SCALE GENOMIC DNA]</scope>
    <source>
        <strain evidence="3">wDCs-4</strain>
    </source>
</reference>
<dbReference type="InterPro" id="IPR030395">
    <property type="entry name" value="GP_PDE_dom"/>
</dbReference>
<evidence type="ECO:0000313" key="2">
    <source>
        <dbReference type="EMBL" id="MFK4752480.1"/>
    </source>
</evidence>
<dbReference type="Pfam" id="PF03009">
    <property type="entry name" value="GDPD"/>
    <property type="match status" value="1"/>
</dbReference>
<feature type="domain" description="GP-PDE" evidence="1">
    <location>
        <begin position="4"/>
        <end position="245"/>
    </location>
</feature>
<gene>
    <name evidence="2" type="ORF">WG929_08685</name>
</gene>
<dbReference type="PROSITE" id="PS51704">
    <property type="entry name" value="GP_PDE"/>
    <property type="match status" value="1"/>
</dbReference>
<dbReference type="RefSeq" id="WP_416205742.1">
    <property type="nucleotide sequence ID" value="NZ_JBBKTX010000009.1"/>
</dbReference>
<evidence type="ECO:0000259" key="1">
    <source>
        <dbReference type="PROSITE" id="PS51704"/>
    </source>
</evidence>
<dbReference type="SUPFAM" id="SSF51695">
    <property type="entry name" value="PLC-like phosphodiesterases"/>
    <property type="match status" value="1"/>
</dbReference>
<dbReference type="PANTHER" id="PTHR46211:SF1">
    <property type="entry name" value="GLYCEROPHOSPHODIESTER PHOSPHODIESTERASE, CYTOPLASMIC"/>
    <property type="match status" value="1"/>
</dbReference>
<proteinExistence type="predicted"/>
<keyword evidence="3" id="KW-1185">Reference proteome</keyword>
<dbReference type="EMBL" id="JBBKTX010000009">
    <property type="protein sequence ID" value="MFK4752480.1"/>
    <property type="molecule type" value="Genomic_DNA"/>
</dbReference>
<dbReference type="Proteomes" id="UP001620597">
    <property type="component" value="Unassembled WGS sequence"/>
</dbReference>
<dbReference type="Gene3D" id="3.20.20.190">
    <property type="entry name" value="Phosphatidylinositol (PI) phosphodiesterase"/>
    <property type="match status" value="1"/>
</dbReference>
<protein>
    <submittedName>
        <fullName evidence="2">Glycerophosphodiester phosphodiesterase family protein</fullName>
    </submittedName>
</protein>
<organism evidence="2 3">
    <name type="scientific">Oceanobacter antarcticus</name>
    <dbReference type="NCBI Taxonomy" id="3133425"/>
    <lineage>
        <taxon>Bacteria</taxon>
        <taxon>Pseudomonadati</taxon>
        <taxon>Pseudomonadota</taxon>
        <taxon>Gammaproteobacteria</taxon>
        <taxon>Oceanospirillales</taxon>
        <taxon>Oceanospirillaceae</taxon>
        <taxon>Oceanobacter</taxon>
    </lineage>
</organism>
<comment type="caution">
    <text evidence="2">The sequence shown here is derived from an EMBL/GenBank/DDBJ whole genome shotgun (WGS) entry which is preliminary data.</text>
</comment>
<sequence>MITSKVIAHRGASRLAPENTLAAFRKARDAGASWIEVDVALTADGQAVIFHDEQLNRCSNGHGWLLNHTLAELQRLDAGSWFAAEFHNEQIPTLEALLLWAAEQSINLNLEIKPVIGREAETVDALVIALQAAQARHNHIASQLLLSSFNPLALAHVRAALPTIPRALLTEAIPADAVLRLQQLDCEGLHFCAELVDQAAILALNNSGFSVRAYTVNHTAAADALIAMGVNAIFSDIPDLAITSAHITPG</sequence>
<name>A0ABW8NHR3_9GAMM</name>
<accession>A0ABW8NHR3</accession>
<evidence type="ECO:0000313" key="3">
    <source>
        <dbReference type="Proteomes" id="UP001620597"/>
    </source>
</evidence>
<dbReference type="InterPro" id="IPR017946">
    <property type="entry name" value="PLC-like_Pdiesterase_TIM-brl"/>
</dbReference>
<dbReference type="PANTHER" id="PTHR46211">
    <property type="entry name" value="GLYCEROPHOSPHORYL DIESTER PHOSPHODIESTERASE"/>
    <property type="match status" value="1"/>
</dbReference>